<dbReference type="InParanoid" id="K0KZZ7"/>
<dbReference type="Proteomes" id="UP000009328">
    <property type="component" value="Unassembled WGS sequence"/>
</dbReference>
<dbReference type="GO" id="GO:0022857">
    <property type="term" value="F:transmembrane transporter activity"/>
    <property type="evidence" value="ECO:0007669"/>
    <property type="project" value="InterPro"/>
</dbReference>
<dbReference type="PANTHER" id="PTHR43791:SF36">
    <property type="entry name" value="TRANSPORTER, PUTATIVE (AFU_ORTHOLOGUE AFUA_6G08340)-RELATED"/>
    <property type="match status" value="1"/>
</dbReference>
<keyword evidence="3 6" id="KW-0812">Transmembrane</keyword>
<dbReference type="GO" id="GO:0016020">
    <property type="term" value="C:membrane"/>
    <property type="evidence" value="ECO:0007669"/>
    <property type="project" value="UniProtKB-SubCell"/>
</dbReference>
<comment type="subcellular location">
    <subcellularLocation>
        <location evidence="1">Membrane</location>
        <topology evidence="1">Multi-pass membrane protein</topology>
    </subcellularLocation>
</comment>
<name>K0KZZ7_WICCF</name>
<evidence type="ECO:0000256" key="1">
    <source>
        <dbReference type="ARBA" id="ARBA00004141"/>
    </source>
</evidence>
<dbReference type="PANTHER" id="PTHR43791">
    <property type="entry name" value="PERMEASE-RELATED"/>
    <property type="match status" value="1"/>
</dbReference>
<dbReference type="HOGENOM" id="CLU_118732_0_0_1"/>
<keyword evidence="4 6" id="KW-1133">Transmembrane helix</keyword>
<keyword evidence="2" id="KW-0813">Transport</keyword>
<evidence type="ECO:0000256" key="5">
    <source>
        <dbReference type="ARBA" id="ARBA00023136"/>
    </source>
</evidence>
<sequence length="186" mass="21287">MSDEENLRSINDNYEPKTQIIFPKLSFKEKLGLFFSKEEPPKQPKTEFFWWHPPNQSSKEKKLVFKLDVFILTYTCLSYYVKYLDQSNISHAYVSGMKEDLGLHGAQYNWIGNCFTIGIGIGGLLSLLITRFSPNIILPTFEIIWGTLCLVLYKANSFKYLAAVRFFQGLAEGTAWAIAHLILGSL</sequence>
<organism evidence="7 8">
    <name type="scientific">Wickerhamomyces ciferrii (strain ATCC 14091 / BCRC 22168 / CBS 111 / JCM 3599 / NBRC 0793 / NRRL Y-1031 F-60-10)</name>
    <name type="common">Yeast</name>
    <name type="synonym">Pichia ciferrii</name>
    <dbReference type="NCBI Taxonomy" id="1206466"/>
    <lineage>
        <taxon>Eukaryota</taxon>
        <taxon>Fungi</taxon>
        <taxon>Dikarya</taxon>
        <taxon>Ascomycota</taxon>
        <taxon>Saccharomycotina</taxon>
        <taxon>Saccharomycetes</taxon>
        <taxon>Phaffomycetales</taxon>
        <taxon>Wickerhamomycetaceae</taxon>
        <taxon>Wickerhamomyces</taxon>
    </lineage>
</organism>
<accession>K0KZZ7</accession>
<dbReference type="STRING" id="1206466.K0KZZ7"/>
<evidence type="ECO:0000313" key="7">
    <source>
        <dbReference type="EMBL" id="CCH46929.1"/>
    </source>
</evidence>
<gene>
    <name evidence="7" type="ORF">BN7_6535</name>
</gene>
<dbReference type="AlphaFoldDB" id="K0KZZ7"/>
<proteinExistence type="predicted"/>
<dbReference type="InterPro" id="IPR036259">
    <property type="entry name" value="MFS_trans_sf"/>
</dbReference>
<evidence type="ECO:0000256" key="2">
    <source>
        <dbReference type="ARBA" id="ARBA00022448"/>
    </source>
</evidence>
<evidence type="ECO:0000313" key="8">
    <source>
        <dbReference type="Proteomes" id="UP000009328"/>
    </source>
</evidence>
<dbReference type="InterPro" id="IPR011701">
    <property type="entry name" value="MFS"/>
</dbReference>
<feature type="transmembrane region" description="Helical" evidence="6">
    <location>
        <begin position="110"/>
        <end position="129"/>
    </location>
</feature>
<comment type="caution">
    <text evidence="7">The sequence shown here is derived from an EMBL/GenBank/DDBJ whole genome shotgun (WGS) entry which is preliminary data.</text>
</comment>
<keyword evidence="8" id="KW-1185">Reference proteome</keyword>
<evidence type="ECO:0000256" key="3">
    <source>
        <dbReference type="ARBA" id="ARBA00022692"/>
    </source>
</evidence>
<evidence type="ECO:0000256" key="6">
    <source>
        <dbReference type="SAM" id="Phobius"/>
    </source>
</evidence>
<dbReference type="Gene3D" id="1.20.1250.20">
    <property type="entry name" value="MFS general substrate transporter like domains"/>
    <property type="match status" value="1"/>
</dbReference>
<reference evidence="7 8" key="1">
    <citation type="journal article" date="2012" name="Eukaryot. Cell">
        <title>Draft genome sequence of Wickerhamomyces ciferrii NRRL Y-1031 F-60-10.</title>
        <authorList>
            <person name="Schneider J."/>
            <person name="Andrea H."/>
            <person name="Blom J."/>
            <person name="Jaenicke S."/>
            <person name="Ruckert C."/>
            <person name="Schorsch C."/>
            <person name="Szczepanowski R."/>
            <person name="Farwick M."/>
            <person name="Goesmann A."/>
            <person name="Puhler A."/>
            <person name="Schaffer S."/>
            <person name="Tauch A."/>
            <person name="Kohler T."/>
            <person name="Brinkrolf K."/>
        </authorList>
    </citation>
    <scope>NUCLEOTIDE SEQUENCE [LARGE SCALE GENOMIC DNA]</scope>
    <source>
        <strain evidence="8">ATCC 14091 / BCRC 22168 / CBS 111 / JCM 3599 / NBRC 0793 / NRRL Y-1031 F-60-10</strain>
    </source>
</reference>
<dbReference type="SUPFAM" id="SSF103473">
    <property type="entry name" value="MFS general substrate transporter"/>
    <property type="match status" value="1"/>
</dbReference>
<dbReference type="EMBL" id="CAIF01000287">
    <property type="protein sequence ID" value="CCH46929.1"/>
    <property type="molecule type" value="Genomic_DNA"/>
</dbReference>
<evidence type="ECO:0000256" key="4">
    <source>
        <dbReference type="ARBA" id="ARBA00022989"/>
    </source>
</evidence>
<dbReference type="Pfam" id="PF07690">
    <property type="entry name" value="MFS_1"/>
    <property type="match status" value="1"/>
</dbReference>
<dbReference type="eggNOG" id="KOG2533">
    <property type="taxonomic scope" value="Eukaryota"/>
</dbReference>
<feature type="transmembrane region" description="Helical" evidence="6">
    <location>
        <begin position="136"/>
        <end position="155"/>
    </location>
</feature>
<keyword evidence="5 6" id="KW-0472">Membrane</keyword>
<protein>
    <submittedName>
        <fullName evidence="7">Vitamin H transporter</fullName>
    </submittedName>
</protein>